<dbReference type="AlphaFoldDB" id="A0A433Q8U4"/>
<protein>
    <submittedName>
        <fullName evidence="2">Uncharacterized protein</fullName>
    </submittedName>
</protein>
<keyword evidence="3" id="KW-1185">Reference proteome</keyword>
<name>A0A433Q8U4_9FUNG</name>
<comment type="caution">
    <text evidence="2">The sequence shown here is derived from an EMBL/GenBank/DDBJ whole genome shotgun (WGS) entry which is preliminary data.</text>
</comment>
<evidence type="ECO:0000256" key="1">
    <source>
        <dbReference type="SAM" id="Coils"/>
    </source>
</evidence>
<evidence type="ECO:0000313" key="2">
    <source>
        <dbReference type="EMBL" id="RUS26204.1"/>
    </source>
</evidence>
<proteinExistence type="predicted"/>
<keyword evidence="1" id="KW-0175">Coiled coil</keyword>
<dbReference type="Proteomes" id="UP000274822">
    <property type="component" value="Unassembled WGS sequence"/>
</dbReference>
<gene>
    <name evidence="2" type="ORF">BC938DRAFT_471079</name>
</gene>
<sequence length="160" mass="18230">MGDNSQRRHDPFRFPNPFYPSNYANIVPLSLSPFTEIGQALLHRHETLVKEHDNTLIENEETKASFQRQLASKKQEIQSLQQLAEHMGLANRELQEDRDRANLKALTIDLETTQARLTNAVAESEARGNEIDKLGVFKIMVKAGMEKEEGLRTKVNFVEG</sequence>
<feature type="coiled-coil region" evidence="1">
    <location>
        <begin position="63"/>
        <end position="123"/>
    </location>
</feature>
<dbReference type="EMBL" id="RBNJ01010994">
    <property type="protein sequence ID" value="RUS26204.1"/>
    <property type="molecule type" value="Genomic_DNA"/>
</dbReference>
<organism evidence="2 3">
    <name type="scientific">Jimgerdemannia flammicorona</name>
    <dbReference type="NCBI Taxonomy" id="994334"/>
    <lineage>
        <taxon>Eukaryota</taxon>
        <taxon>Fungi</taxon>
        <taxon>Fungi incertae sedis</taxon>
        <taxon>Mucoromycota</taxon>
        <taxon>Mucoromycotina</taxon>
        <taxon>Endogonomycetes</taxon>
        <taxon>Endogonales</taxon>
        <taxon>Endogonaceae</taxon>
        <taxon>Jimgerdemannia</taxon>
    </lineage>
</organism>
<reference evidence="2 3" key="1">
    <citation type="journal article" date="2018" name="New Phytol.">
        <title>Phylogenomics of Endogonaceae and evolution of mycorrhizas within Mucoromycota.</title>
        <authorList>
            <person name="Chang Y."/>
            <person name="Desiro A."/>
            <person name="Na H."/>
            <person name="Sandor L."/>
            <person name="Lipzen A."/>
            <person name="Clum A."/>
            <person name="Barry K."/>
            <person name="Grigoriev I.V."/>
            <person name="Martin F.M."/>
            <person name="Stajich J.E."/>
            <person name="Smith M.E."/>
            <person name="Bonito G."/>
            <person name="Spatafora J.W."/>
        </authorList>
    </citation>
    <scope>NUCLEOTIDE SEQUENCE [LARGE SCALE GENOMIC DNA]</scope>
    <source>
        <strain evidence="2 3">AD002</strain>
    </source>
</reference>
<accession>A0A433Q8U4</accession>
<evidence type="ECO:0000313" key="3">
    <source>
        <dbReference type="Proteomes" id="UP000274822"/>
    </source>
</evidence>